<name>A0ABT8MZW6_9BACL</name>
<keyword evidence="2" id="KW-1185">Reference proteome</keyword>
<sequence>MFEKGDRVIIHTHRYAKVYKGKVFTCLANEGKWDEEDNYIILKELGPYGKSFFTRYLTKV</sequence>
<dbReference type="Proteomes" id="UP001172055">
    <property type="component" value="Unassembled WGS sequence"/>
</dbReference>
<reference evidence="1 2" key="1">
    <citation type="submission" date="2023-06" db="EMBL/GenBank/DDBJ databases">
        <title>Novel species in genus Planococcus.</title>
        <authorList>
            <person name="Ning S."/>
        </authorList>
    </citation>
    <scope>NUCLEOTIDE SEQUENCE [LARGE SCALE GENOMIC DNA]</scope>
    <source>
        <strain evidence="1 2">N028</strain>
    </source>
</reference>
<dbReference type="RefSeq" id="WP_301722951.1">
    <property type="nucleotide sequence ID" value="NZ_JAUJWV010000001.1"/>
</dbReference>
<proteinExistence type="predicted"/>
<dbReference type="EMBL" id="JAUJWV010000001">
    <property type="protein sequence ID" value="MDN7241184.1"/>
    <property type="molecule type" value="Genomic_DNA"/>
</dbReference>
<evidence type="ECO:0008006" key="3">
    <source>
        <dbReference type="Google" id="ProtNLM"/>
    </source>
</evidence>
<evidence type="ECO:0000313" key="1">
    <source>
        <dbReference type="EMBL" id="MDN7241184.1"/>
    </source>
</evidence>
<accession>A0ABT8MZW6</accession>
<gene>
    <name evidence="1" type="ORF">QWY14_05245</name>
</gene>
<evidence type="ECO:0000313" key="2">
    <source>
        <dbReference type="Proteomes" id="UP001172055"/>
    </source>
</evidence>
<protein>
    <recommendedName>
        <fullName evidence="3">DUF1653 domain-containing protein</fullName>
    </recommendedName>
</protein>
<organism evidence="1 2">
    <name type="scientific">Planococcus shixiaomingii</name>
    <dbReference type="NCBI Taxonomy" id="3058393"/>
    <lineage>
        <taxon>Bacteria</taxon>
        <taxon>Bacillati</taxon>
        <taxon>Bacillota</taxon>
        <taxon>Bacilli</taxon>
        <taxon>Bacillales</taxon>
        <taxon>Caryophanaceae</taxon>
        <taxon>Planococcus</taxon>
    </lineage>
</organism>
<comment type="caution">
    <text evidence="1">The sequence shown here is derived from an EMBL/GenBank/DDBJ whole genome shotgun (WGS) entry which is preliminary data.</text>
</comment>